<evidence type="ECO:0000256" key="3">
    <source>
        <dbReference type="SAM" id="MobiDB-lite"/>
    </source>
</evidence>
<keyword evidence="6" id="KW-1185">Reference proteome</keyword>
<comment type="subcellular location">
    <subcellularLocation>
        <location evidence="1">Cytoplasm</location>
    </subcellularLocation>
</comment>
<organism evidence="5 6">
    <name type="scientific">Marchantia polymorpha</name>
    <name type="common">Common liverwort</name>
    <name type="synonym">Marchantia aquatica</name>
    <dbReference type="NCBI Taxonomy" id="3197"/>
    <lineage>
        <taxon>Eukaryota</taxon>
        <taxon>Viridiplantae</taxon>
        <taxon>Streptophyta</taxon>
        <taxon>Embryophyta</taxon>
        <taxon>Marchantiophyta</taxon>
        <taxon>Marchantiopsida</taxon>
        <taxon>Marchantiidae</taxon>
        <taxon>Marchantiales</taxon>
        <taxon>Marchantiaceae</taxon>
        <taxon>Marchantia</taxon>
    </lineage>
</organism>
<evidence type="ECO:0000313" key="6">
    <source>
        <dbReference type="Proteomes" id="UP000244005"/>
    </source>
</evidence>
<dbReference type="PANTHER" id="PTHR12299">
    <property type="entry name" value="HYALURONIC ACID-BINDING PROTEIN 4"/>
    <property type="match status" value="1"/>
</dbReference>
<dbReference type="Pfam" id="PF09598">
    <property type="entry name" value="Stm1_N"/>
    <property type="match status" value="1"/>
</dbReference>
<feature type="compositionally biased region" description="Basic and acidic residues" evidence="3">
    <location>
        <begin position="86"/>
        <end position="97"/>
    </location>
</feature>
<dbReference type="GO" id="GO:0005737">
    <property type="term" value="C:cytoplasm"/>
    <property type="evidence" value="ECO:0007669"/>
    <property type="project" value="UniProtKB-SubCell"/>
</dbReference>
<feature type="region of interest" description="Disordered" evidence="3">
    <location>
        <begin position="70"/>
        <end position="97"/>
    </location>
</feature>
<feature type="compositionally biased region" description="Basic and acidic residues" evidence="3">
    <location>
        <begin position="136"/>
        <end position="153"/>
    </location>
</feature>
<sequence>MSLTNYFDLLGDDENEESTTIIAKATQTPLAEKPATKKSKPTPVVAHATARLPSKPTPLVEAVKEQIALNESGRGRGEGRATGFQRENRNYFSRDRRNYTARSNNRWNSDAHQGGNRVDYVVGEKDGGFGGGVNERATREEYGKNWSFEDSRSRGRGGCGRGSRDCGYGGDVEDRRGHH</sequence>
<dbReference type="PANTHER" id="PTHR12299:SF17">
    <property type="entry name" value="AT19571P-RELATED"/>
    <property type="match status" value="1"/>
</dbReference>
<proteinExistence type="predicted"/>
<accession>A0A2R6W3S8</accession>
<dbReference type="OrthoDB" id="784393at2759"/>
<dbReference type="InterPro" id="IPR019084">
    <property type="entry name" value="STM1-like_N"/>
</dbReference>
<dbReference type="GO" id="GO:0003723">
    <property type="term" value="F:RNA binding"/>
    <property type="evidence" value="ECO:0007669"/>
    <property type="project" value="InterPro"/>
</dbReference>
<keyword evidence="2" id="KW-0963">Cytoplasm</keyword>
<feature type="region of interest" description="Disordered" evidence="3">
    <location>
        <begin position="25"/>
        <end position="57"/>
    </location>
</feature>
<dbReference type="Proteomes" id="UP000244005">
    <property type="component" value="Unassembled WGS sequence"/>
</dbReference>
<dbReference type="AlphaFoldDB" id="A0A2R6W3S8"/>
<dbReference type="EMBL" id="KZ772831">
    <property type="protein sequence ID" value="PTQ28509.1"/>
    <property type="molecule type" value="Genomic_DNA"/>
</dbReference>
<dbReference type="InterPro" id="IPR039764">
    <property type="entry name" value="HABP4/SERBP1-like"/>
</dbReference>
<evidence type="ECO:0000256" key="1">
    <source>
        <dbReference type="ARBA" id="ARBA00004496"/>
    </source>
</evidence>
<protein>
    <recommendedName>
        <fullName evidence="4">STM1-like N-terminal domain-containing protein</fullName>
    </recommendedName>
</protein>
<reference evidence="6" key="1">
    <citation type="journal article" date="2017" name="Cell">
        <title>Insights into land plant evolution garnered from the Marchantia polymorpha genome.</title>
        <authorList>
            <person name="Bowman J.L."/>
            <person name="Kohchi T."/>
            <person name="Yamato K.T."/>
            <person name="Jenkins J."/>
            <person name="Shu S."/>
            <person name="Ishizaki K."/>
            <person name="Yamaoka S."/>
            <person name="Nishihama R."/>
            <person name="Nakamura Y."/>
            <person name="Berger F."/>
            <person name="Adam C."/>
            <person name="Aki S.S."/>
            <person name="Althoff F."/>
            <person name="Araki T."/>
            <person name="Arteaga-Vazquez M.A."/>
            <person name="Balasubrmanian S."/>
            <person name="Barry K."/>
            <person name="Bauer D."/>
            <person name="Boehm C.R."/>
            <person name="Briginshaw L."/>
            <person name="Caballero-Perez J."/>
            <person name="Catarino B."/>
            <person name="Chen F."/>
            <person name="Chiyoda S."/>
            <person name="Chovatia M."/>
            <person name="Davies K.M."/>
            <person name="Delmans M."/>
            <person name="Demura T."/>
            <person name="Dierschke T."/>
            <person name="Dolan L."/>
            <person name="Dorantes-Acosta A.E."/>
            <person name="Eklund D.M."/>
            <person name="Florent S.N."/>
            <person name="Flores-Sandoval E."/>
            <person name="Fujiyama A."/>
            <person name="Fukuzawa H."/>
            <person name="Galik B."/>
            <person name="Grimanelli D."/>
            <person name="Grimwood J."/>
            <person name="Grossniklaus U."/>
            <person name="Hamada T."/>
            <person name="Haseloff J."/>
            <person name="Hetherington A.J."/>
            <person name="Higo A."/>
            <person name="Hirakawa Y."/>
            <person name="Hundley H.N."/>
            <person name="Ikeda Y."/>
            <person name="Inoue K."/>
            <person name="Inoue S.I."/>
            <person name="Ishida S."/>
            <person name="Jia Q."/>
            <person name="Kakita M."/>
            <person name="Kanazawa T."/>
            <person name="Kawai Y."/>
            <person name="Kawashima T."/>
            <person name="Kennedy M."/>
            <person name="Kinose K."/>
            <person name="Kinoshita T."/>
            <person name="Kohara Y."/>
            <person name="Koide E."/>
            <person name="Komatsu K."/>
            <person name="Kopischke S."/>
            <person name="Kubo M."/>
            <person name="Kyozuka J."/>
            <person name="Lagercrantz U."/>
            <person name="Lin S.S."/>
            <person name="Lindquist E."/>
            <person name="Lipzen A.M."/>
            <person name="Lu C.W."/>
            <person name="De Luna E."/>
            <person name="Martienssen R.A."/>
            <person name="Minamino N."/>
            <person name="Mizutani M."/>
            <person name="Mizutani M."/>
            <person name="Mochizuki N."/>
            <person name="Monte I."/>
            <person name="Mosher R."/>
            <person name="Nagasaki H."/>
            <person name="Nakagami H."/>
            <person name="Naramoto S."/>
            <person name="Nishitani K."/>
            <person name="Ohtani M."/>
            <person name="Okamoto T."/>
            <person name="Okumura M."/>
            <person name="Phillips J."/>
            <person name="Pollak B."/>
            <person name="Reinders A."/>
            <person name="Rovekamp M."/>
            <person name="Sano R."/>
            <person name="Sawa S."/>
            <person name="Schmid M.W."/>
            <person name="Shirakawa M."/>
            <person name="Solano R."/>
            <person name="Spunde A."/>
            <person name="Suetsugu N."/>
            <person name="Sugano S."/>
            <person name="Sugiyama A."/>
            <person name="Sun R."/>
            <person name="Suzuki Y."/>
            <person name="Takenaka M."/>
            <person name="Takezawa D."/>
            <person name="Tomogane H."/>
            <person name="Tsuzuki M."/>
            <person name="Ueda T."/>
            <person name="Umeda M."/>
            <person name="Ward J.M."/>
            <person name="Watanabe Y."/>
            <person name="Yazaki K."/>
            <person name="Yokoyama R."/>
            <person name="Yoshitake Y."/>
            <person name="Yotsui I."/>
            <person name="Zachgo S."/>
            <person name="Schmutz J."/>
        </authorList>
    </citation>
    <scope>NUCLEOTIDE SEQUENCE [LARGE SCALE GENOMIC DNA]</scope>
    <source>
        <strain evidence="6">Tak-1</strain>
    </source>
</reference>
<evidence type="ECO:0000256" key="2">
    <source>
        <dbReference type="ARBA" id="ARBA00022490"/>
    </source>
</evidence>
<feature type="domain" description="STM1-like N-terminal" evidence="4">
    <location>
        <begin position="1"/>
        <end position="77"/>
    </location>
</feature>
<feature type="region of interest" description="Disordered" evidence="3">
    <location>
        <begin position="129"/>
        <end position="179"/>
    </location>
</feature>
<evidence type="ECO:0000259" key="4">
    <source>
        <dbReference type="Pfam" id="PF09598"/>
    </source>
</evidence>
<gene>
    <name evidence="5" type="ORF">MARPO_0161s0012</name>
</gene>
<name>A0A2R6W3S8_MARPO</name>
<evidence type="ECO:0000313" key="5">
    <source>
        <dbReference type="EMBL" id="PTQ28509.1"/>
    </source>
</evidence>